<keyword evidence="1" id="KW-0812">Transmembrane</keyword>
<feature type="transmembrane region" description="Helical" evidence="1">
    <location>
        <begin position="20"/>
        <end position="40"/>
    </location>
</feature>
<evidence type="ECO:0000256" key="1">
    <source>
        <dbReference type="SAM" id="Phobius"/>
    </source>
</evidence>
<dbReference type="NCBIfam" id="NF041390">
    <property type="entry name" value="TadE_Rv3655c"/>
    <property type="match status" value="1"/>
</dbReference>
<dbReference type="EMBL" id="JBHSXX010000001">
    <property type="protein sequence ID" value="MFC6866151.1"/>
    <property type="molecule type" value="Genomic_DNA"/>
</dbReference>
<dbReference type="Proteomes" id="UP001596337">
    <property type="component" value="Unassembled WGS sequence"/>
</dbReference>
<keyword evidence="1" id="KW-0472">Membrane</keyword>
<keyword evidence="1" id="KW-1133">Transmembrane helix</keyword>
<evidence type="ECO:0000313" key="3">
    <source>
        <dbReference type="Proteomes" id="UP001596337"/>
    </source>
</evidence>
<accession>A0ABW2BT59</accession>
<proteinExistence type="predicted"/>
<gene>
    <name evidence="2" type="ORF">ACFQGD_03245</name>
</gene>
<protein>
    <submittedName>
        <fullName evidence="2">TadE family type IV pilus minor pilin</fullName>
    </submittedName>
</protein>
<comment type="caution">
    <text evidence="2">The sequence shown here is derived from an EMBL/GenBank/DDBJ whole genome shotgun (WGS) entry which is preliminary data.</text>
</comment>
<dbReference type="RefSeq" id="WP_345407188.1">
    <property type="nucleotide sequence ID" value="NZ_BAABLA010000123.1"/>
</dbReference>
<name>A0ABW2BT59_9PSEU</name>
<sequence>MVLFPRRGDDTGTVTVEAAISLASLVGLLVLVLAGIGAVTDQLRCTDAAREAVRLAARGDPDAARRAVAAIAPNGASLEFVPDADGLVAVVRSVPVGGLLPGVRIEGAAFAIIEPGVVSVESSPEGPSP</sequence>
<organism evidence="2 3">
    <name type="scientific">Haloechinothrix salitolerans</name>
    <dbReference type="NCBI Taxonomy" id="926830"/>
    <lineage>
        <taxon>Bacteria</taxon>
        <taxon>Bacillati</taxon>
        <taxon>Actinomycetota</taxon>
        <taxon>Actinomycetes</taxon>
        <taxon>Pseudonocardiales</taxon>
        <taxon>Pseudonocardiaceae</taxon>
        <taxon>Haloechinothrix</taxon>
    </lineage>
</organism>
<keyword evidence="3" id="KW-1185">Reference proteome</keyword>
<dbReference type="InterPro" id="IPR049790">
    <property type="entry name" value="Rv3655c/TadE"/>
</dbReference>
<reference evidence="3" key="1">
    <citation type="journal article" date="2019" name="Int. J. Syst. Evol. Microbiol.">
        <title>The Global Catalogue of Microorganisms (GCM) 10K type strain sequencing project: providing services to taxonomists for standard genome sequencing and annotation.</title>
        <authorList>
            <consortium name="The Broad Institute Genomics Platform"/>
            <consortium name="The Broad Institute Genome Sequencing Center for Infectious Disease"/>
            <person name="Wu L."/>
            <person name="Ma J."/>
        </authorList>
    </citation>
    <scope>NUCLEOTIDE SEQUENCE [LARGE SCALE GENOMIC DNA]</scope>
    <source>
        <strain evidence="3">KCTC 32255</strain>
    </source>
</reference>
<evidence type="ECO:0000313" key="2">
    <source>
        <dbReference type="EMBL" id="MFC6866151.1"/>
    </source>
</evidence>